<protein>
    <submittedName>
        <fullName evidence="1">Uncharacterized protein</fullName>
    </submittedName>
</protein>
<keyword evidence="2" id="KW-1185">Reference proteome</keyword>
<comment type="caution">
    <text evidence="1">The sequence shown here is derived from an EMBL/GenBank/DDBJ whole genome shotgun (WGS) entry which is preliminary data.</text>
</comment>
<dbReference type="Proteomes" id="UP001162992">
    <property type="component" value="Chromosome 8"/>
</dbReference>
<accession>A0ACC2CVB7</accession>
<reference evidence="2" key="1">
    <citation type="journal article" date="2024" name="Proc. Natl. Acad. Sci. U.S.A.">
        <title>Extraordinary preservation of gene collinearity over three hundred million years revealed in homosporous lycophytes.</title>
        <authorList>
            <person name="Li C."/>
            <person name="Wickell D."/>
            <person name="Kuo L.Y."/>
            <person name="Chen X."/>
            <person name="Nie B."/>
            <person name="Liao X."/>
            <person name="Peng D."/>
            <person name="Ji J."/>
            <person name="Jenkins J."/>
            <person name="Williams M."/>
            <person name="Shu S."/>
            <person name="Plott C."/>
            <person name="Barry K."/>
            <person name="Rajasekar S."/>
            <person name="Grimwood J."/>
            <person name="Han X."/>
            <person name="Sun S."/>
            <person name="Hou Z."/>
            <person name="He W."/>
            <person name="Dai G."/>
            <person name="Sun C."/>
            <person name="Schmutz J."/>
            <person name="Leebens-Mack J.H."/>
            <person name="Li F.W."/>
            <person name="Wang L."/>
        </authorList>
    </citation>
    <scope>NUCLEOTIDE SEQUENCE [LARGE SCALE GENOMIC DNA]</scope>
    <source>
        <strain evidence="2">cv. PW_Plant_1</strain>
    </source>
</reference>
<evidence type="ECO:0000313" key="1">
    <source>
        <dbReference type="EMBL" id="KAJ7545931.1"/>
    </source>
</evidence>
<evidence type="ECO:0000313" key="2">
    <source>
        <dbReference type="Proteomes" id="UP001162992"/>
    </source>
</evidence>
<dbReference type="EMBL" id="CM055099">
    <property type="protein sequence ID" value="KAJ7545931.1"/>
    <property type="molecule type" value="Genomic_DNA"/>
</dbReference>
<organism evidence="1 2">
    <name type="scientific">Diphasiastrum complanatum</name>
    <name type="common">Issler's clubmoss</name>
    <name type="synonym">Lycopodium complanatum</name>
    <dbReference type="NCBI Taxonomy" id="34168"/>
    <lineage>
        <taxon>Eukaryota</taxon>
        <taxon>Viridiplantae</taxon>
        <taxon>Streptophyta</taxon>
        <taxon>Embryophyta</taxon>
        <taxon>Tracheophyta</taxon>
        <taxon>Lycopodiopsida</taxon>
        <taxon>Lycopodiales</taxon>
        <taxon>Lycopodiaceae</taxon>
        <taxon>Lycopodioideae</taxon>
        <taxon>Diphasiastrum</taxon>
    </lineage>
</organism>
<sequence length="905" mass="100160">MEGERRNLNPALWLECAGPLVTLPSIGSHVVYFPQGHSEQVAASTQKEADPQIPGYPNLPSQLICKLHNITLHAEQETDEVYAQMTLQPVTGGLLQNEKDIFATPDSGNQTKRPTIAFSKTLTASDTSTHGGFSIPRRAAEKVFPPLDYTKTPPAQELLARDLHNNEWHFRHIYRGQPRRHLLTTGWSVFVSAKRLQAGDTVLFMRDETGQLLLGIRRANRQQPVTQSSLLSSDSMLIGVLAAAAHAAATSSRFTIFYNPRASPSEFVIPLAKYNKAMFHTQVSVGMRFRMELETEDSSTRRYMGTITGIGDLDPVRWPKSSWRSLKVGWDESTAGQRQRRVSLWEIEPISAPFLVCHPSLLLRPKRARPSQGSNQTDAFGEEEEVEGIVKKTSMWDRGDNNRLDVQNSNPSTFGLEHWMRVEQRPDVSSTTTESDYYRAMAAAALQEFRKTDASKPVMQHPNPPVLQFQQMQFGTQQQQPALVTSVQQQSNVPQLQTQISQLPQQQMLQLPNMQSSSMQFTSNGSQTSLALPASAKATSGLLEANMNMSSLSSGTIPLHNFPSRINSGAFMPSENGQYPSILRSSQSLAPQQTGIFTGTAVGIQDSQVSNVWNSSVRESMPSDSHPILSPQIRGMDVARTQPGAFTLPRTDPPGQVNPGTSPLQSTSILFKDTPQEPEPLSSDARSHLLFGVNIDNPLDISGTTSWSGGNFSKQKELQNGFLSGTLFSSSCSNSGSDMQQMNSGIVANASLDDNGFLQQPANWPQMQPAPVRTFTKVYKLGSVGRSLDITRFRNYDELRRELAQMFSLQGQLEDPLRSGWQVVFVDNENDVLLVGDDPWEEFVNCVRFIKILSPIEVLQMNQERTEFLNAVPSQHQTSSSSGDCAALQDSRNQCSANLSSAFER</sequence>
<gene>
    <name evidence="1" type="ORF">O6H91_08G016700</name>
</gene>
<proteinExistence type="predicted"/>
<name>A0ACC2CVB7_DIPCM</name>